<evidence type="ECO:0000256" key="1">
    <source>
        <dbReference type="SAM" id="MobiDB-lite"/>
    </source>
</evidence>
<feature type="region of interest" description="Disordered" evidence="1">
    <location>
        <begin position="75"/>
        <end position="106"/>
    </location>
</feature>
<dbReference type="AlphaFoldDB" id="A6L7W4"/>
<dbReference type="HOGENOM" id="CLU_2217846_0_0_10"/>
<dbReference type="KEGG" id="bvu:BVU_4177"/>
<gene>
    <name evidence="2" type="ordered locus">BVU_4177</name>
</gene>
<reference evidence="2 3" key="1">
    <citation type="journal article" date="2007" name="PLoS Biol.">
        <title>Evolution of symbiotic bacteria in the distal human intestine.</title>
        <authorList>
            <person name="Xu J."/>
            <person name="Mahowald M.A."/>
            <person name="Ley R.E."/>
            <person name="Lozupone C.A."/>
            <person name="Hamady M."/>
            <person name="Martens E.C."/>
            <person name="Henrissat B."/>
            <person name="Coutinho P.M."/>
            <person name="Minx P."/>
            <person name="Latreille P."/>
            <person name="Cordum H."/>
            <person name="Van Brunt A."/>
            <person name="Kim K."/>
            <person name="Fulton R.S."/>
            <person name="Fulton L.A."/>
            <person name="Clifton S.W."/>
            <person name="Wilson R.K."/>
            <person name="Knight R.D."/>
            <person name="Gordon J.I."/>
        </authorList>
    </citation>
    <scope>NUCLEOTIDE SEQUENCE [LARGE SCALE GENOMIC DNA]</scope>
    <source>
        <strain evidence="3">ATCC 8482 / DSM 1447 / JCM 5826 / CCUG 4940 / NBRC 14291 / NCTC 11154</strain>
    </source>
</reference>
<evidence type="ECO:0000313" key="2">
    <source>
        <dbReference type="EMBL" id="ABR41778.1"/>
    </source>
</evidence>
<organism evidence="2 3">
    <name type="scientific">Phocaeicola vulgatus (strain ATCC 8482 / DSM 1447 / JCM 5826 / CCUG 4940 / NBRC 14291 / NCTC 11154)</name>
    <name type="common">Bacteroides vulgatus</name>
    <dbReference type="NCBI Taxonomy" id="435590"/>
    <lineage>
        <taxon>Bacteria</taxon>
        <taxon>Pseudomonadati</taxon>
        <taxon>Bacteroidota</taxon>
        <taxon>Bacteroidia</taxon>
        <taxon>Bacteroidales</taxon>
        <taxon>Bacteroidaceae</taxon>
        <taxon>Phocaeicola</taxon>
    </lineage>
</organism>
<dbReference type="EMBL" id="CP000139">
    <property type="protein sequence ID" value="ABR41778.1"/>
    <property type="molecule type" value="Genomic_DNA"/>
</dbReference>
<sequence length="106" mass="11353">MSDPSERYTILNGLCGLVLPGIALTNFPEFSLYSLLPVETTSAMPTAGVGRIIICNTSLSTADFAQDSCYCSISVSPSSSSPMRQEKEADFPDLLEAGTLDEMHVK</sequence>
<dbReference type="STRING" id="435590.BVU_4177"/>
<evidence type="ECO:0000313" key="3">
    <source>
        <dbReference type="Proteomes" id="UP000002861"/>
    </source>
</evidence>
<name>A6L7W4_PHOV8</name>
<protein>
    <submittedName>
        <fullName evidence="2">Uncharacterized protein</fullName>
    </submittedName>
</protein>
<proteinExistence type="predicted"/>
<dbReference type="Proteomes" id="UP000002861">
    <property type="component" value="Chromosome"/>
</dbReference>
<accession>A6L7W4</accession>
<dbReference type="PaxDb" id="435590-BVU_4177"/>